<accession>A0A1I6ZWS5</accession>
<sequence>MTIDGEQLERLWTAAAGQPVVSAFRTAEVGVDTAQGPVLAGVDAEGHRHLLVPIAARHTLREELEGKAVLLRRRALEDERRYQEYASLELVDQRLDVLFTTLCVEVSDRVAAEPDRAIAALREALRDWKALLAGNHEVLGPSALAGLFGELRLLRELLVRDPGAVTFWTGPTGSAQDFHRGLDAVEVKTTTSPEGNTVIVHGADQLDVTPPGRLVLHWSRLQVGEGVSVPELVEATLDLTDDSARLRGLLRKVGYHEVHRELYARQRFEVVEHRSYLVGPGFPRIVPAGLSGDAVLGGVGPIEYAVDLGAAEAEARRTNLDPALFLLEHA</sequence>
<evidence type="ECO:0000313" key="1">
    <source>
        <dbReference type="EMBL" id="SFT67114.1"/>
    </source>
</evidence>
<dbReference type="Pfam" id="PF14390">
    <property type="entry name" value="DUF4420"/>
    <property type="match status" value="1"/>
</dbReference>
<dbReference type="EMBL" id="FPBA01000006">
    <property type="protein sequence ID" value="SFT67114.1"/>
    <property type="molecule type" value="Genomic_DNA"/>
</dbReference>
<proteinExistence type="predicted"/>
<reference evidence="2" key="1">
    <citation type="submission" date="2016-10" db="EMBL/GenBank/DDBJ databases">
        <authorList>
            <person name="Varghese N."/>
            <person name="Submissions S."/>
        </authorList>
    </citation>
    <scope>NUCLEOTIDE SEQUENCE [LARGE SCALE GENOMIC DNA]</scope>
    <source>
        <strain evidence="2">DSM 46136</strain>
    </source>
</reference>
<keyword evidence="2" id="KW-1185">Reference proteome</keyword>
<gene>
    <name evidence="1" type="ORF">SAMN05660657_02311</name>
</gene>
<protein>
    <submittedName>
        <fullName evidence="1">Putative PD-(D/E)XK family member</fullName>
    </submittedName>
</protein>
<dbReference type="STRING" id="1296565.SAMN05660657_02311"/>
<evidence type="ECO:0000313" key="2">
    <source>
        <dbReference type="Proteomes" id="UP000199546"/>
    </source>
</evidence>
<dbReference type="InterPro" id="IPR025534">
    <property type="entry name" value="DUF4420"/>
</dbReference>
<organism evidence="1 2">
    <name type="scientific">Geodermatophilus amargosae</name>
    <dbReference type="NCBI Taxonomy" id="1296565"/>
    <lineage>
        <taxon>Bacteria</taxon>
        <taxon>Bacillati</taxon>
        <taxon>Actinomycetota</taxon>
        <taxon>Actinomycetes</taxon>
        <taxon>Geodermatophilales</taxon>
        <taxon>Geodermatophilaceae</taxon>
        <taxon>Geodermatophilus</taxon>
    </lineage>
</organism>
<dbReference type="AlphaFoldDB" id="A0A1I6ZWS5"/>
<name>A0A1I6ZWS5_9ACTN</name>
<dbReference type="RefSeq" id="WP_175551550.1">
    <property type="nucleotide sequence ID" value="NZ_FPBA01000006.1"/>
</dbReference>
<dbReference type="Proteomes" id="UP000199546">
    <property type="component" value="Unassembled WGS sequence"/>
</dbReference>